<organism evidence="1 2">
    <name type="scientific">Sporolactobacillus terrae</name>
    <dbReference type="NCBI Taxonomy" id="269673"/>
    <lineage>
        <taxon>Bacteria</taxon>
        <taxon>Bacillati</taxon>
        <taxon>Bacillota</taxon>
        <taxon>Bacilli</taxon>
        <taxon>Bacillales</taxon>
        <taxon>Sporolactobacillaceae</taxon>
        <taxon>Sporolactobacillus</taxon>
    </lineage>
</organism>
<name>A0ABX5Q567_9BACL</name>
<sequence length="88" mass="10311">MDIRFERGVNHLKKEETRVGDLVYVICRNPHTATATLIQEAEVVENPNKKEDKVLSLNDMYYEFAEDDAVFPTIDDAKRVYKQIYDED</sequence>
<dbReference type="InterPro" id="IPR022608">
    <property type="entry name" value="Tscrpt_reg_SplA"/>
</dbReference>
<protein>
    <submittedName>
        <fullName evidence="1">Transcriptional regulator</fullName>
    </submittedName>
</protein>
<gene>
    <name evidence="1" type="ORF">C0674_03695</name>
</gene>
<evidence type="ECO:0000313" key="1">
    <source>
        <dbReference type="EMBL" id="QAA21796.1"/>
    </source>
</evidence>
<evidence type="ECO:0000313" key="2">
    <source>
        <dbReference type="Proteomes" id="UP000285882"/>
    </source>
</evidence>
<reference evidence="1 2" key="1">
    <citation type="submission" date="2018-01" db="EMBL/GenBank/DDBJ databases">
        <title>Complete genome sequencing of Sporolactobacillus terrae DLG3.</title>
        <authorList>
            <person name="Nam Y.-D."/>
            <person name="Kang J."/>
            <person name="Chung W.-H."/>
        </authorList>
    </citation>
    <scope>NUCLEOTIDE SEQUENCE [LARGE SCALE GENOMIC DNA]</scope>
    <source>
        <strain evidence="1 2">DLG3</strain>
    </source>
</reference>
<accession>A0ABX5Q567</accession>
<proteinExistence type="predicted"/>
<keyword evidence="2" id="KW-1185">Reference proteome</keyword>
<dbReference type="Proteomes" id="UP000285882">
    <property type="component" value="Chromosome"/>
</dbReference>
<dbReference type="Pfam" id="PF11132">
    <property type="entry name" value="SplA"/>
    <property type="match status" value="1"/>
</dbReference>
<dbReference type="EMBL" id="CP025688">
    <property type="protein sequence ID" value="QAA21796.1"/>
    <property type="molecule type" value="Genomic_DNA"/>
</dbReference>